<evidence type="ECO:0000256" key="1">
    <source>
        <dbReference type="SAM" id="Phobius"/>
    </source>
</evidence>
<reference evidence="2 3" key="1">
    <citation type="submission" date="2008-11" db="EMBL/GenBank/DDBJ databases">
        <title>Draft genome sequence of Bacteroides pectinophilus (ATCC 43243).</title>
        <authorList>
            <person name="Sudarsanam P."/>
            <person name="Ley R."/>
            <person name="Guruge J."/>
            <person name="Turnbaugh P.J."/>
            <person name="Mahowald M."/>
            <person name="Liep D."/>
            <person name="Gordon J."/>
        </authorList>
    </citation>
    <scope>NUCLEOTIDE SEQUENCE [LARGE SCALE GENOMIC DNA]</scope>
    <source>
        <strain evidence="2 3">ATCC 43243</strain>
    </source>
</reference>
<keyword evidence="3" id="KW-1185">Reference proteome</keyword>
<dbReference type="STRING" id="483218.BACPEC_00608"/>
<comment type="caution">
    <text evidence="2">The sequence shown here is derived from an EMBL/GenBank/DDBJ whole genome shotgun (WGS) entry which is preliminary data.</text>
</comment>
<gene>
    <name evidence="2" type="ORF">BACPEC_00608</name>
</gene>
<evidence type="ECO:0000313" key="3">
    <source>
        <dbReference type="Proteomes" id="UP000003136"/>
    </source>
</evidence>
<sequence>MNILRYYNAVSDEDKNKKYAVIKQCITMLEGKGDAALFDSMIGDGSLQPFSVGRKIKVDKDEITIGRRRMDIRDIGRMRISEEGSMALYDRYGKKICGTFTVNYMMENIELLCWCLHHYGVEAEITSGKGERVYQYIVLAIVIAATIACKIFGII</sequence>
<keyword evidence="1" id="KW-1133">Transmembrane helix</keyword>
<dbReference type="HOGENOM" id="CLU_1691991_0_0_9"/>
<evidence type="ECO:0000313" key="2">
    <source>
        <dbReference type="EMBL" id="EEC58476.1"/>
    </source>
</evidence>
<name>B7APK2_9FIRM</name>
<keyword evidence="1" id="KW-0812">Transmembrane</keyword>
<proteinExistence type="predicted"/>
<protein>
    <submittedName>
        <fullName evidence="2">Uncharacterized protein</fullName>
    </submittedName>
</protein>
<feature type="transmembrane region" description="Helical" evidence="1">
    <location>
        <begin position="133"/>
        <end position="153"/>
    </location>
</feature>
<dbReference type="AlphaFoldDB" id="B7APK2"/>
<keyword evidence="1" id="KW-0472">Membrane</keyword>
<organism evidence="2 3">
    <name type="scientific">[Bacteroides] pectinophilus ATCC 43243</name>
    <dbReference type="NCBI Taxonomy" id="483218"/>
    <lineage>
        <taxon>Bacteria</taxon>
        <taxon>Bacillati</taxon>
        <taxon>Bacillota</taxon>
        <taxon>Clostridia</taxon>
        <taxon>Eubacteriales</taxon>
    </lineage>
</organism>
<reference evidence="2 3" key="2">
    <citation type="submission" date="2008-11" db="EMBL/GenBank/DDBJ databases">
        <authorList>
            <person name="Fulton L."/>
            <person name="Clifton S."/>
            <person name="Fulton B."/>
            <person name="Xu J."/>
            <person name="Minx P."/>
            <person name="Pepin K.H."/>
            <person name="Johnson M."/>
            <person name="Bhonagiri V."/>
            <person name="Nash W.E."/>
            <person name="Mardis E.R."/>
            <person name="Wilson R.K."/>
        </authorList>
    </citation>
    <scope>NUCLEOTIDE SEQUENCE [LARGE SCALE GENOMIC DNA]</scope>
    <source>
        <strain evidence="2 3">ATCC 43243</strain>
    </source>
</reference>
<dbReference type="EMBL" id="ABVQ01000034">
    <property type="protein sequence ID" value="EEC58476.1"/>
    <property type="molecule type" value="Genomic_DNA"/>
</dbReference>
<accession>B7APK2</accession>
<dbReference type="Proteomes" id="UP000003136">
    <property type="component" value="Unassembled WGS sequence"/>
</dbReference>